<feature type="region of interest" description="Disordered" evidence="10">
    <location>
        <begin position="129"/>
        <end position="211"/>
    </location>
</feature>
<keyword evidence="8" id="KW-0862">Zinc</keyword>
<evidence type="ECO:0000256" key="1">
    <source>
        <dbReference type="ARBA" id="ARBA00001798"/>
    </source>
</evidence>
<feature type="compositionally biased region" description="Basic and acidic residues" evidence="10">
    <location>
        <begin position="956"/>
        <end position="965"/>
    </location>
</feature>
<evidence type="ECO:0000256" key="10">
    <source>
        <dbReference type="SAM" id="MobiDB-lite"/>
    </source>
</evidence>
<dbReference type="GO" id="GO:0016567">
    <property type="term" value="P:protein ubiquitination"/>
    <property type="evidence" value="ECO:0007669"/>
    <property type="project" value="InterPro"/>
</dbReference>
<dbReference type="InterPro" id="IPR044066">
    <property type="entry name" value="TRIAD_supradom"/>
</dbReference>
<feature type="transmembrane region" description="Helical" evidence="11">
    <location>
        <begin position="465"/>
        <end position="498"/>
    </location>
</feature>
<sequence>MSVKGKKALGTVVECVETSEEASALLTNDFESVSPPTHPALHVNALTNEVSANVARKHQRVADDDGGIFRRKRWNGNVGRSATIGGSRLNLISFFTFSSNRRDLKNKRSCSAVGEELLRRTEGVVGTMSRSANDVRSLSGGSLAPSRNGHASCSASLEEETSQNEDDLNQHERDSWERSSRGECGSASEGSEQRALASLHAPSESSITTSQQPAMRRIAQLCSQAGSSAGLKKMRECPLCFIRQPAGNFPKLTCCNHRSCRSCLVQYLQVEIMESRVQVTCPECSELLHPTDIYSLMVHHPALIDKYESFSLRRVLMTDPDTRWCPAPDCTYAVIASNCAACPQLRCERPGCGTLFCYHCKGQWHASQTCDEARKERGGLFRTPLPQIASSSVDNSLKRGDIKACPRCRTYIVKMNDGSCNHMVCAMCSTEFCWLCLKEINDLHYLSPTGCTFWGKKPWTRKKKLLWQIGTLIGAPVAIALIAGLAIPGIIFGVPVFVGRKVNQRFAHHSKVRRRLLTTSSVIGSLVVSPVLAVMAVGVGVPIMLAYVYGVVPLSLCRNGGCGVGAGSSGVDLNDIDDDEIWHEVNAGDQEKSRLLNDVERQDGTSVVTGLSINSGLSSVQQPHGRLQVQAELGHRRLSVESGVMSLGEKCNYEEASTKAMAGSQYYDDKSVHTMCSGQEAVSYCDEAASTVALAGSVIDAKSLTDSASGRVVVAQLCCRDRDLSPTSHQAVAVGELARNGEDRPSSSGCHHPHHDAAHTHCREDVASCGSCKRRARATSTASGGSGRTHRVSPHSNSQQFMNLVIATNTEGDSDEMMLMSEDTVLQIANENAKNQALASGTLRPPHLESGVGPSSQITGSAMWGVHANDGEAPHDRFHIRALFDAMKQIVSDDVAVEVGSEAVAAHVRPSTNGIRSATRHSGSVRSVAQFTVDSGSGADLCRISRNRTPSSIGSDQHRVAHTTEIHSSSSSNNLGSAGDNKPHRKQGFFSNLLRRSRHH</sequence>
<feature type="domain" description="RING-type" evidence="13">
    <location>
        <begin position="233"/>
        <end position="455"/>
    </location>
</feature>
<evidence type="ECO:0000256" key="8">
    <source>
        <dbReference type="ARBA" id="ARBA00022833"/>
    </source>
</evidence>
<dbReference type="PANTHER" id="PTHR11685">
    <property type="entry name" value="RBR FAMILY RING FINGER AND IBR DOMAIN-CONTAINING"/>
    <property type="match status" value="1"/>
</dbReference>
<accession>F1KRZ8</accession>
<dbReference type="Gene3D" id="1.20.120.1750">
    <property type="match status" value="1"/>
</dbReference>
<dbReference type="SUPFAM" id="SSF57850">
    <property type="entry name" value="RING/U-box"/>
    <property type="match status" value="3"/>
</dbReference>
<proteinExistence type="evidence at transcript level"/>
<dbReference type="Gene3D" id="3.30.40.10">
    <property type="entry name" value="Zinc/RING finger domain, C3HC4 (zinc finger)"/>
    <property type="match status" value="1"/>
</dbReference>
<feature type="region of interest" description="Disordered" evidence="10">
    <location>
        <begin position="777"/>
        <end position="800"/>
    </location>
</feature>
<dbReference type="SMART" id="SM00647">
    <property type="entry name" value="IBR"/>
    <property type="match status" value="2"/>
</dbReference>
<dbReference type="PROSITE" id="PS51873">
    <property type="entry name" value="TRIAD"/>
    <property type="match status" value="1"/>
</dbReference>
<feature type="compositionally biased region" description="Polar residues" evidence="10">
    <location>
        <begin position="129"/>
        <end position="140"/>
    </location>
</feature>
<reference evidence="14" key="1">
    <citation type="journal article" date="2011" name="Genome Res.">
        <title>Deep small RNA sequencing from the nematode Ascaris reveals conservation, functional diversification, and novel developmental profiles.</title>
        <authorList>
            <person name="Wang J."/>
            <person name="Czech B."/>
            <person name="Crunk A."/>
            <person name="Wallace A."/>
            <person name="Mitreva M."/>
            <person name="Hannon G.J."/>
            <person name="Davis R.E."/>
        </authorList>
    </citation>
    <scope>NUCLEOTIDE SEQUENCE</scope>
</reference>
<dbReference type="CDD" id="cd20338">
    <property type="entry name" value="BRcat_RBR_RNF19"/>
    <property type="match status" value="1"/>
</dbReference>
<evidence type="ECO:0000313" key="14">
    <source>
        <dbReference type="EMBL" id="ADY40652.1"/>
    </source>
</evidence>
<keyword evidence="6 9" id="KW-0863">Zinc-finger</keyword>
<feature type="domain" description="RING-type" evidence="12">
    <location>
        <begin position="237"/>
        <end position="285"/>
    </location>
</feature>
<dbReference type="CDD" id="cd20355">
    <property type="entry name" value="Rcat_RBR_RNF19"/>
    <property type="match status" value="1"/>
</dbReference>
<keyword evidence="5" id="KW-0677">Repeat</keyword>
<dbReference type="SMART" id="SM00184">
    <property type="entry name" value="RING"/>
    <property type="match status" value="2"/>
</dbReference>
<dbReference type="InterPro" id="IPR031127">
    <property type="entry name" value="E3_UB_ligase_RBR"/>
</dbReference>
<evidence type="ECO:0000256" key="9">
    <source>
        <dbReference type="PROSITE-ProRule" id="PRU00175"/>
    </source>
</evidence>
<evidence type="ECO:0000256" key="3">
    <source>
        <dbReference type="ARBA" id="ARBA00022679"/>
    </source>
</evidence>
<dbReference type="GO" id="GO:0008270">
    <property type="term" value="F:zinc ion binding"/>
    <property type="evidence" value="ECO:0007669"/>
    <property type="project" value="UniProtKB-KW"/>
</dbReference>
<evidence type="ECO:0000256" key="2">
    <source>
        <dbReference type="ARBA" id="ARBA00012251"/>
    </source>
</evidence>
<keyword evidence="11" id="KW-0472">Membrane</keyword>
<dbReference type="Gene3D" id="2.20.25.20">
    <property type="match status" value="1"/>
</dbReference>
<evidence type="ECO:0000256" key="4">
    <source>
        <dbReference type="ARBA" id="ARBA00022723"/>
    </source>
</evidence>
<evidence type="ECO:0000256" key="11">
    <source>
        <dbReference type="SAM" id="Phobius"/>
    </source>
</evidence>
<dbReference type="GO" id="GO:0061630">
    <property type="term" value="F:ubiquitin protein ligase activity"/>
    <property type="evidence" value="ECO:0007669"/>
    <property type="project" value="UniProtKB-EC"/>
</dbReference>
<organism evidence="14">
    <name type="scientific">Ascaris suum</name>
    <name type="common">Pig roundworm</name>
    <name type="synonym">Ascaris lumbricoides</name>
    <dbReference type="NCBI Taxonomy" id="6253"/>
    <lineage>
        <taxon>Eukaryota</taxon>
        <taxon>Metazoa</taxon>
        <taxon>Ecdysozoa</taxon>
        <taxon>Nematoda</taxon>
        <taxon>Chromadorea</taxon>
        <taxon>Rhabditida</taxon>
        <taxon>Spirurina</taxon>
        <taxon>Ascaridomorpha</taxon>
        <taxon>Ascaridoidea</taxon>
        <taxon>Ascarididae</taxon>
        <taxon>Ascaris</taxon>
    </lineage>
</organism>
<evidence type="ECO:0000259" key="12">
    <source>
        <dbReference type="PROSITE" id="PS50089"/>
    </source>
</evidence>
<evidence type="ECO:0000256" key="6">
    <source>
        <dbReference type="ARBA" id="ARBA00022771"/>
    </source>
</evidence>
<keyword evidence="3" id="KW-0808">Transferase</keyword>
<evidence type="ECO:0000256" key="7">
    <source>
        <dbReference type="ARBA" id="ARBA00022786"/>
    </source>
</evidence>
<dbReference type="InterPro" id="IPR001841">
    <property type="entry name" value="Znf_RING"/>
</dbReference>
<protein>
    <recommendedName>
        <fullName evidence="2">RBR-type E3 ubiquitin transferase</fullName>
        <ecNumber evidence="2">2.3.2.31</ecNumber>
    </recommendedName>
</protein>
<evidence type="ECO:0000256" key="5">
    <source>
        <dbReference type="ARBA" id="ARBA00022737"/>
    </source>
</evidence>
<dbReference type="Pfam" id="PF01485">
    <property type="entry name" value="IBR"/>
    <property type="match status" value="2"/>
</dbReference>
<comment type="catalytic activity">
    <reaction evidence="1">
        <text>[E2 ubiquitin-conjugating enzyme]-S-ubiquitinyl-L-cysteine + [acceptor protein]-L-lysine = [E2 ubiquitin-conjugating enzyme]-L-cysteine + [acceptor protein]-N(6)-ubiquitinyl-L-lysine.</text>
        <dbReference type="EC" id="2.3.2.31"/>
    </reaction>
</comment>
<dbReference type="InterPro" id="IPR013083">
    <property type="entry name" value="Znf_RING/FYVE/PHD"/>
</dbReference>
<dbReference type="AlphaFoldDB" id="F1KRZ8"/>
<keyword evidence="11" id="KW-1133">Transmembrane helix</keyword>
<dbReference type="FunFam" id="1.20.120.1750:FF:000001">
    <property type="entry name" value="RBR-type E3 ubiquitin transferase"/>
    <property type="match status" value="1"/>
</dbReference>
<keyword evidence="7" id="KW-0833">Ubl conjugation pathway</keyword>
<feature type="region of interest" description="Disordered" evidence="10">
    <location>
        <begin position="942"/>
        <end position="1000"/>
    </location>
</feature>
<keyword evidence="4" id="KW-0479">Metal-binding</keyword>
<feature type="transmembrane region" description="Helical" evidence="11">
    <location>
        <begin position="519"/>
        <end position="549"/>
    </location>
</feature>
<dbReference type="FunFam" id="3.30.40.10:FF:000137">
    <property type="entry name" value="RanBP-type and C3HC4-type zinc finger-containing protein 1"/>
    <property type="match status" value="1"/>
</dbReference>
<feature type="compositionally biased region" description="Acidic residues" evidence="10">
    <location>
        <begin position="157"/>
        <end position="167"/>
    </location>
</feature>
<keyword evidence="11" id="KW-0812">Transmembrane</keyword>
<evidence type="ECO:0000259" key="13">
    <source>
        <dbReference type="PROSITE" id="PS51873"/>
    </source>
</evidence>
<dbReference type="EC" id="2.3.2.31" evidence="2"/>
<name>F1KRZ8_ASCSU</name>
<dbReference type="InterPro" id="IPR002867">
    <property type="entry name" value="IBR_dom"/>
</dbReference>
<dbReference type="EMBL" id="JI164904">
    <property type="protein sequence ID" value="ADY40652.1"/>
    <property type="molecule type" value="mRNA"/>
</dbReference>
<dbReference type="PROSITE" id="PS50089">
    <property type="entry name" value="ZF_RING_2"/>
    <property type="match status" value="1"/>
</dbReference>
<feature type="compositionally biased region" description="Basic and acidic residues" evidence="10">
    <location>
        <begin position="168"/>
        <end position="181"/>
    </location>
</feature>